<dbReference type="InterPro" id="IPR006669">
    <property type="entry name" value="MgtE_transporter"/>
</dbReference>
<dbReference type="PROSITE" id="PS51371">
    <property type="entry name" value="CBS"/>
    <property type="match status" value="1"/>
</dbReference>
<evidence type="ECO:0000256" key="7">
    <source>
        <dbReference type="ARBA" id="ARBA00023136"/>
    </source>
</evidence>
<dbReference type="Gene3D" id="1.10.357.20">
    <property type="entry name" value="SLC41 divalent cation transporters, integral membrane domain"/>
    <property type="match status" value="1"/>
</dbReference>
<dbReference type="InterPro" id="IPR006668">
    <property type="entry name" value="Mg_transptr_MgtE_intracell_dom"/>
</dbReference>
<keyword evidence="7 9" id="KW-0472">Membrane</keyword>
<proteinExistence type="inferred from homology"/>
<dbReference type="AlphaFoldDB" id="A0A1V4HMC8"/>
<evidence type="ECO:0000256" key="4">
    <source>
        <dbReference type="ARBA" id="ARBA00022692"/>
    </source>
</evidence>
<feature type="domain" description="CBS" evidence="10">
    <location>
        <begin position="197"/>
        <end position="253"/>
    </location>
</feature>
<dbReference type="OrthoDB" id="9790355at2"/>
<comment type="subcellular location">
    <subcellularLocation>
        <location evidence="9">Cell membrane</location>
        <topology evidence="9">Multi-pass membrane protein</topology>
    </subcellularLocation>
    <subcellularLocation>
        <location evidence="1">Membrane</location>
        <topology evidence="1">Multi-pass membrane protein</topology>
    </subcellularLocation>
</comment>
<evidence type="ECO:0000256" key="2">
    <source>
        <dbReference type="ARBA" id="ARBA00009749"/>
    </source>
</evidence>
<feature type="transmembrane region" description="Helical" evidence="9">
    <location>
        <begin position="310"/>
        <end position="334"/>
    </location>
</feature>
<protein>
    <recommendedName>
        <fullName evidence="9">Magnesium transporter MgtE</fullName>
    </recommendedName>
</protein>
<dbReference type="InterPro" id="IPR000644">
    <property type="entry name" value="CBS_dom"/>
</dbReference>
<keyword evidence="4 9" id="KW-0812">Transmembrane</keyword>
<evidence type="ECO:0000313" key="11">
    <source>
        <dbReference type="EMBL" id="OPH58170.1"/>
    </source>
</evidence>
<dbReference type="GO" id="GO:0005886">
    <property type="term" value="C:plasma membrane"/>
    <property type="evidence" value="ECO:0007669"/>
    <property type="project" value="UniProtKB-SubCell"/>
</dbReference>
<dbReference type="Pfam" id="PF03448">
    <property type="entry name" value="MgtE_N"/>
    <property type="match status" value="1"/>
</dbReference>
<keyword evidence="5 9" id="KW-0460">Magnesium</keyword>
<feature type="transmembrane region" description="Helical" evidence="9">
    <location>
        <begin position="382"/>
        <end position="408"/>
    </location>
</feature>
<dbReference type="PANTHER" id="PTHR43773">
    <property type="entry name" value="MAGNESIUM TRANSPORTER MGTE"/>
    <property type="match status" value="1"/>
</dbReference>
<feature type="transmembrane region" description="Helical" evidence="9">
    <location>
        <begin position="281"/>
        <end position="298"/>
    </location>
</feature>
<dbReference type="InterPro" id="IPR006667">
    <property type="entry name" value="SLC41_membr_dom"/>
</dbReference>
<dbReference type="Pfam" id="PF01769">
    <property type="entry name" value="MgtE"/>
    <property type="match status" value="1"/>
</dbReference>
<dbReference type="NCBIfam" id="TIGR00400">
    <property type="entry name" value="mgtE"/>
    <property type="match status" value="1"/>
</dbReference>
<keyword evidence="9" id="KW-1003">Cell membrane</keyword>
<comment type="subunit">
    <text evidence="9">Homodimer.</text>
</comment>
<dbReference type="SMART" id="SM00924">
    <property type="entry name" value="MgtE_N"/>
    <property type="match status" value="1"/>
</dbReference>
<keyword evidence="9" id="KW-0479">Metal-binding</keyword>
<keyword evidence="8" id="KW-0129">CBS domain</keyword>
<dbReference type="SMART" id="SM00116">
    <property type="entry name" value="CBS"/>
    <property type="match status" value="1"/>
</dbReference>
<dbReference type="Gene3D" id="1.25.60.10">
    <property type="entry name" value="MgtE N-terminal domain-like"/>
    <property type="match status" value="1"/>
</dbReference>
<keyword evidence="12" id="KW-1185">Reference proteome</keyword>
<dbReference type="STRING" id="1469647.BC351_24855"/>
<dbReference type="CDD" id="cd04606">
    <property type="entry name" value="CBS_pair_Mg_transporter"/>
    <property type="match status" value="1"/>
</dbReference>
<dbReference type="InterPro" id="IPR046342">
    <property type="entry name" value="CBS_dom_sf"/>
</dbReference>
<sequence>MIQLDELKSKIMESDGNSLTAYVELFRPFDLANCVEKLDQTEQLKLMGIVPPPISAEILEYLEPVLQYRILYHLDETLASQVLNEMSSDVVADMMLAIHRYQAEKLLNHLPEDYRKKVQTLMTFPEHTAGSLATVDYIAARSSWTIEQTLQHFRKIGHEAEITSYVYVTGHKGELLGVVSLKELILSEPKTQISKIVTQDVIYVPASMEQEEAAELLSRYDLVALPVIDAQNRLIGVITVDDLIDVIREEATEDIQKLGGSQPLTDTYFKSSVFQLYRKRIVWLLVLFVAEAYTGSVLRHYEETLSEVIALAFFIPLLIGTGGNTGTQTVSTLVRALAVGEVHFRDILKVIRKEVTTGLMTGASISLIACMRAWFLGVEWNIGLVVGITCMTIVIWASFVAAILPLILHKLKADPAVISGPFITTLVDGTGLIIYFTIAKIILHL</sequence>
<dbReference type="InterPro" id="IPR038076">
    <property type="entry name" value="MgtE_N_sf"/>
</dbReference>
<dbReference type="Proteomes" id="UP000190626">
    <property type="component" value="Unassembled WGS sequence"/>
</dbReference>
<dbReference type="SUPFAM" id="SSF54631">
    <property type="entry name" value="CBS-domain pair"/>
    <property type="match status" value="1"/>
</dbReference>
<dbReference type="SUPFAM" id="SSF161093">
    <property type="entry name" value="MgtE membrane domain-like"/>
    <property type="match status" value="1"/>
</dbReference>
<dbReference type="Pfam" id="PF00571">
    <property type="entry name" value="CBS"/>
    <property type="match status" value="2"/>
</dbReference>
<name>A0A1V4HMC8_9BACL</name>
<evidence type="ECO:0000313" key="12">
    <source>
        <dbReference type="Proteomes" id="UP000190626"/>
    </source>
</evidence>
<evidence type="ECO:0000256" key="1">
    <source>
        <dbReference type="ARBA" id="ARBA00004141"/>
    </source>
</evidence>
<keyword evidence="3 9" id="KW-0813">Transport</keyword>
<dbReference type="EMBL" id="MBTG01000011">
    <property type="protein sequence ID" value="OPH58170.1"/>
    <property type="molecule type" value="Genomic_DNA"/>
</dbReference>
<gene>
    <name evidence="11" type="ORF">BC351_24855</name>
</gene>
<keyword evidence="6 9" id="KW-1133">Transmembrane helix</keyword>
<evidence type="ECO:0000256" key="9">
    <source>
        <dbReference type="RuleBase" id="RU362011"/>
    </source>
</evidence>
<feature type="transmembrane region" description="Helical" evidence="9">
    <location>
        <begin position="355"/>
        <end position="376"/>
    </location>
</feature>
<comment type="caution">
    <text evidence="11">The sequence shown here is derived from an EMBL/GenBank/DDBJ whole genome shotgun (WGS) entry which is preliminary data.</text>
</comment>
<dbReference type="GO" id="GO:0046872">
    <property type="term" value="F:metal ion binding"/>
    <property type="evidence" value="ECO:0007669"/>
    <property type="project" value="UniProtKB-KW"/>
</dbReference>
<evidence type="ECO:0000259" key="10">
    <source>
        <dbReference type="PROSITE" id="PS51371"/>
    </source>
</evidence>
<dbReference type="InterPro" id="IPR036739">
    <property type="entry name" value="SLC41_membr_dom_sf"/>
</dbReference>
<evidence type="ECO:0000256" key="8">
    <source>
        <dbReference type="PROSITE-ProRule" id="PRU00703"/>
    </source>
</evidence>
<comment type="similarity">
    <text evidence="2 9">Belongs to the SLC41A transporter family.</text>
</comment>
<feature type="transmembrane region" description="Helical" evidence="9">
    <location>
        <begin position="420"/>
        <end position="443"/>
    </location>
</feature>
<dbReference type="RefSeq" id="WP_079412647.1">
    <property type="nucleotide sequence ID" value="NZ_MBTG01000011.1"/>
</dbReference>
<evidence type="ECO:0000256" key="5">
    <source>
        <dbReference type="ARBA" id="ARBA00022842"/>
    </source>
</evidence>
<organism evidence="11 12">
    <name type="scientific">Paenibacillus ferrarius</name>
    <dbReference type="NCBI Taxonomy" id="1469647"/>
    <lineage>
        <taxon>Bacteria</taxon>
        <taxon>Bacillati</taxon>
        <taxon>Bacillota</taxon>
        <taxon>Bacilli</taxon>
        <taxon>Bacillales</taxon>
        <taxon>Paenibacillaceae</taxon>
        <taxon>Paenibacillus</taxon>
    </lineage>
</organism>
<evidence type="ECO:0000256" key="6">
    <source>
        <dbReference type="ARBA" id="ARBA00022989"/>
    </source>
</evidence>
<dbReference type="SUPFAM" id="SSF158791">
    <property type="entry name" value="MgtE N-terminal domain-like"/>
    <property type="match status" value="1"/>
</dbReference>
<reference evidence="12" key="1">
    <citation type="submission" date="2016-07" db="EMBL/GenBank/DDBJ databases">
        <authorList>
            <person name="Florea S."/>
            <person name="Webb J.S."/>
            <person name="Jaromczyk J."/>
            <person name="Schardl C.L."/>
        </authorList>
    </citation>
    <scope>NUCLEOTIDE SEQUENCE [LARGE SCALE GENOMIC DNA]</scope>
    <source>
        <strain evidence="12">CY1</strain>
    </source>
</reference>
<comment type="function">
    <text evidence="9">Acts as a magnesium transporter.</text>
</comment>
<dbReference type="PANTHER" id="PTHR43773:SF1">
    <property type="entry name" value="MAGNESIUM TRANSPORTER MGTE"/>
    <property type="match status" value="1"/>
</dbReference>
<dbReference type="GO" id="GO:0015095">
    <property type="term" value="F:magnesium ion transmembrane transporter activity"/>
    <property type="evidence" value="ECO:0007669"/>
    <property type="project" value="UniProtKB-UniRule"/>
</dbReference>
<dbReference type="Gene3D" id="3.10.580.10">
    <property type="entry name" value="CBS-domain"/>
    <property type="match status" value="1"/>
</dbReference>
<evidence type="ECO:0000256" key="3">
    <source>
        <dbReference type="ARBA" id="ARBA00022448"/>
    </source>
</evidence>
<accession>A0A1V4HMC8</accession>